<dbReference type="KEGG" id="cprv:CYPRO_3106"/>
<keyword evidence="2" id="KW-1185">Reference proteome</keyword>
<dbReference type="RefSeq" id="WP_114985446.1">
    <property type="nucleotide sequence ID" value="NZ_CP027806.1"/>
</dbReference>
<name>A0A345UPD9_9BACT</name>
<evidence type="ECO:0000313" key="2">
    <source>
        <dbReference type="Proteomes" id="UP000254808"/>
    </source>
</evidence>
<evidence type="ECO:0000313" key="1">
    <source>
        <dbReference type="EMBL" id="AXJ02341.1"/>
    </source>
</evidence>
<dbReference type="AlphaFoldDB" id="A0A345UPD9"/>
<dbReference type="Proteomes" id="UP000254808">
    <property type="component" value="Chromosome"/>
</dbReference>
<reference evidence="1 2" key="1">
    <citation type="submission" date="2018-03" db="EMBL/GenBank/DDBJ databases">
        <title>Phenotypic and genomic properties of Cyclonatronum proteinivorum gen. nov., sp. nov., a haloalkaliphilic bacteroidete from soda lakes possessing Na+-translocating rhodopsin.</title>
        <authorList>
            <person name="Toshchakov S.V."/>
            <person name="Korzhenkov A."/>
            <person name="Samarov N.I."/>
            <person name="Kublanov I.V."/>
            <person name="Muntyan M.S."/>
            <person name="Sorokin D.Y."/>
        </authorList>
    </citation>
    <scope>NUCLEOTIDE SEQUENCE [LARGE SCALE GENOMIC DNA]</scope>
    <source>
        <strain evidence="1 2">Omega</strain>
    </source>
</reference>
<sequence>MKKMIMYDAPACFRFPLLVLILVLTLGAQPLTAQQGLTIDPPVLEADLLPNSSTLVDFTLTNNSNEAVSFLFPGFESDERPALLRGSVAALSNAFLAQLPNQPGAENLAQREILARWVAGELPNPNAAEQRIIEDFESRQNTGASGTSMQSEGPVFPITFENAAFDGLEFVLYSETPVSGSWTGYSA</sequence>
<organism evidence="1 2">
    <name type="scientific">Cyclonatronum proteinivorum</name>
    <dbReference type="NCBI Taxonomy" id="1457365"/>
    <lineage>
        <taxon>Bacteria</taxon>
        <taxon>Pseudomonadati</taxon>
        <taxon>Balneolota</taxon>
        <taxon>Balneolia</taxon>
        <taxon>Balneolales</taxon>
        <taxon>Cyclonatronaceae</taxon>
        <taxon>Cyclonatronum</taxon>
    </lineage>
</organism>
<accession>A0A345UPD9</accession>
<dbReference type="EMBL" id="CP027806">
    <property type="protein sequence ID" value="AXJ02341.1"/>
    <property type="molecule type" value="Genomic_DNA"/>
</dbReference>
<protein>
    <submittedName>
        <fullName evidence="1">Uncharacterized protein</fullName>
    </submittedName>
</protein>
<proteinExistence type="predicted"/>
<gene>
    <name evidence="1" type="ORF">CYPRO_3106</name>
</gene>